<dbReference type="GO" id="GO:0005829">
    <property type="term" value="C:cytosol"/>
    <property type="evidence" value="ECO:0007669"/>
    <property type="project" value="TreeGrafter"/>
</dbReference>
<sequence length="108" mass="11959">MDEAVFNPLAEQELVLIERAFDDAGMDVEVQPGNVLQIEFDDGSQMIINRHSAAREIWVAARLGGFHFRYDGRQWVGTRDGAELWTCLNRLASAQAGEPVSLVRGDAA</sequence>
<proteinExistence type="inferred from homology"/>
<dbReference type="GO" id="GO:0016226">
    <property type="term" value="P:iron-sulfur cluster assembly"/>
    <property type="evidence" value="ECO:0007669"/>
    <property type="project" value="UniProtKB-UniRule"/>
</dbReference>
<dbReference type="Gene3D" id="3.30.920.10">
    <property type="entry name" value="Frataxin/CyaY"/>
    <property type="match status" value="1"/>
</dbReference>
<dbReference type="RefSeq" id="WP_183635230.1">
    <property type="nucleotide sequence ID" value="NZ_BAABLE010000005.1"/>
</dbReference>
<dbReference type="SUPFAM" id="SSF55387">
    <property type="entry name" value="Frataxin/Nqo15-like"/>
    <property type="match status" value="1"/>
</dbReference>
<organism evidence="5 6">
    <name type="scientific">Niveibacterium umoris</name>
    <dbReference type="NCBI Taxonomy" id="1193620"/>
    <lineage>
        <taxon>Bacteria</taxon>
        <taxon>Pseudomonadati</taxon>
        <taxon>Pseudomonadota</taxon>
        <taxon>Betaproteobacteria</taxon>
        <taxon>Rhodocyclales</taxon>
        <taxon>Rhodocyclaceae</taxon>
        <taxon>Niveibacterium</taxon>
    </lineage>
</organism>
<protein>
    <recommendedName>
        <fullName evidence="4">Iron-sulfur cluster assembly protein CyaY</fullName>
    </recommendedName>
</protein>
<keyword evidence="3 4" id="KW-0408">Iron</keyword>
<dbReference type="EMBL" id="JACIET010000002">
    <property type="protein sequence ID" value="MBB4013344.1"/>
    <property type="molecule type" value="Genomic_DNA"/>
</dbReference>
<evidence type="ECO:0000313" key="5">
    <source>
        <dbReference type="EMBL" id="MBB4013344.1"/>
    </source>
</evidence>
<dbReference type="InterPro" id="IPR002908">
    <property type="entry name" value="Frataxin/CyaY"/>
</dbReference>
<gene>
    <name evidence="4" type="primary">cyaY</name>
    <name evidence="5" type="ORF">GGR36_002690</name>
</gene>
<reference evidence="5 6" key="1">
    <citation type="submission" date="2020-08" db="EMBL/GenBank/DDBJ databases">
        <title>Genomic Encyclopedia of Type Strains, Phase IV (KMG-IV): sequencing the most valuable type-strain genomes for metagenomic binning, comparative biology and taxonomic classification.</title>
        <authorList>
            <person name="Goeker M."/>
        </authorList>
    </citation>
    <scope>NUCLEOTIDE SEQUENCE [LARGE SCALE GENOMIC DNA]</scope>
    <source>
        <strain evidence="5 6">DSM 106739</strain>
    </source>
</reference>
<dbReference type="HAMAP" id="MF_00142">
    <property type="entry name" value="CyaY"/>
    <property type="match status" value="1"/>
</dbReference>
<dbReference type="AlphaFoldDB" id="A0A840BLL5"/>
<comment type="similarity">
    <text evidence="1 4">Belongs to the frataxin family.</text>
</comment>
<dbReference type="NCBIfam" id="TIGR03421">
    <property type="entry name" value="FeS_CyaY"/>
    <property type="match status" value="1"/>
</dbReference>
<dbReference type="SMART" id="SM01219">
    <property type="entry name" value="Frataxin_Cyay"/>
    <property type="match status" value="1"/>
</dbReference>
<dbReference type="Proteomes" id="UP000561045">
    <property type="component" value="Unassembled WGS sequence"/>
</dbReference>
<evidence type="ECO:0000313" key="6">
    <source>
        <dbReference type="Proteomes" id="UP000561045"/>
    </source>
</evidence>
<keyword evidence="6" id="KW-1185">Reference proteome</keyword>
<evidence type="ECO:0000256" key="3">
    <source>
        <dbReference type="ARBA" id="ARBA00023004"/>
    </source>
</evidence>
<dbReference type="InterPro" id="IPR020895">
    <property type="entry name" value="Frataxin_CS"/>
</dbReference>
<dbReference type="InterPro" id="IPR036524">
    <property type="entry name" value="Frataxin/CyaY_sf"/>
</dbReference>
<dbReference type="Pfam" id="PF01491">
    <property type="entry name" value="Frataxin_Cyay"/>
    <property type="match status" value="1"/>
</dbReference>
<accession>A0A840BLL5</accession>
<dbReference type="GO" id="GO:0008198">
    <property type="term" value="F:ferrous iron binding"/>
    <property type="evidence" value="ECO:0007669"/>
    <property type="project" value="TreeGrafter"/>
</dbReference>
<comment type="function">
    <text evidence="4">Involved in iron-sulfur (Fe-S) cluster assembly. May act as a regulator of Fe-S biogenesis.</text>
</comment>
<dbReference type="InterPro" id="IPR047584">
    <property type="entry name" value="CyaY"/>
</dbReference>
<dbReference type="PROSITE" id="PS50810">
    <property type="entry name" value="FRATAXIN_2"/>
    <property type="match status" value="1"/>
</dbReference>
<evidence type="ECO:0000256" key="4">
    <source>
        <dbReference type="HAMAP-Rule" id="MF_00142"/>
    </source>
</evidence>
<dbReference type="GO" id="GO:0008199">
    <property type="term" value="F:ferric iron binding"/>
    <property type="evidence" value="ECO:0007669"/>
    <property type="project" value="InterPro"/>
</dbReference>
<keyword evidence="2 4" id="KW-0479">Metal-binding</keyword>
<dbReference type="PANTHER" id="PTHR16821:SF2">
    <property type="entry name" value="FRATAXIN, MITOCHONDRIAL"/>
    <property type="match status" value="1"/>
</dbReference>
<evidence type="ECO:0000256" key="1">
    <source>
        <dbReference type="ARBA" id="ARBA00008183"/>
    </source>
</evidence>
<dbReference type="PANTHER" id="PTHR16821">
    <property type="entry name" value="FRATAXIN"/>
    <property type="match status" value="1"/>
</dbReference>
<evidence type="ECO:0000256" key="2">
    <source>
        <dbReference type="ARBA" id="ARBA00022723"/>
    </source>
</evidence>
<comment type="caution">
    <text evidence="5">The sequence shown here is derived from an EMBL/GenBank/DDBJ whole genome shotgun (WGS) entry which is preliminary data.</text>
</comment>
<name>A0A840BLL5_9RHOO</name>
<dbReference type="PROSITE" id="PS01344">
    <property type="entry name" value="FRATAXIN_1"/>
    <property type="match status" value="1"/>
</dbReference>